<protein>
    <submittedName>
        <fullName evidence="1">Unannotated protein</fullName>
    </submittedName>
</protein>
<accession>A0A6J6A2L4</accession>
<dbReference type="AntiFam" id="ANF00226">
    <property type="entry name" value="Shadow ORF (opposite pknB)"/>
</dbReference>
<organism evidence="1">
    <name type="scientific">freshwater metagenome</name>
    <dbReference type="NCBI Taxonomy" id="449393"/>
    <lineage>
        <taxon>unclassified sequences</taxon>
        <taxon>metagenomes</taxon>
        <taxon>ecological metagenomes</taxon>
    </lineage>
</organism>
<gene>
    <name evidence="1" type="ORF">UFOPK3547_01651</name>
</gene>
<proteinExistence type="predicted"/>
<name>A0A6J6A2L4_9ZZZZ</name>
<reference evidence="1" key="1">
    <citation type="submission" date="2020-05" db="EMBL/GenBank/DDBJ databases">
        <authorList>
            <person name="Chiriac C."/>
            <person name="Salcher M."/>
            <person name="Ghai R."/>
            <person name="Kavagutti S V."/>
        </authorList>
    </citation>
    <scope>NUCLEOTIDE SEQUENCE</scope>
</reference>
<evidence type="ECO:0000313" key="1">
    <source>
        <dbReference type="EMBL" id="CAB4347350.1"/>
    </source>
</evidence>
<sequence length="127" mass="13301">MATRLLGGEVGGRAEHRADLRDRGLFAKGLGDSEVCELDDAVARAQQVPRLDVAVDHAAAVGVVEPAACLREDSNRLGDREHPFLIQDLGAGASLDVLHHDVLAAAVGVLPKVVDLNNVGVNQPRSG</sequence>
<dbReference type="EMBL" id="CAESAN010000196">
    <property type="protein sequence ID" value="CAB4347350.1"/>
    <property type="molecule type" value="Genomic_DNA"/>
</dbReference>
<dbReference type="AlphaFoldDB" id="A0A6J6A2L4"/>